<dbReference type="EMBL" id="WWNE01000006">
    <property type="protein sequence ID" value="NBG65800.1"/>
    <property type="molecule type" value="Genomic_DNA"/>
</dbReference>
<keyword evidence="4 6" id="KW-1133">Transmembrane helix</keyword>
<dbReference type="PANTHER" id="PTHR43461:SF1">
    <property type="entry name" value="TRANSMEMBRANE PROTEIN 256"/>
    <property type="match status" value="1"/>
</dbReference>
<dbReference type="PANTHER" id="PTHR43461">
    <property type="entry name" value="TRANSMEMBRANE PROTEIN 256"/>
    <property type="match status" value="1"/>
</dbReference>
<name>A0A6N9NKS2_9FLAO</name>
<gene>
    <name evidence="7" type="ORF">GQN54_06695</name>
</gene>
<evidence type="ECO:0000313" key="7">
    <source>
        <dbReference type="EMBL" id="NBG65800.1"/>
    </source>
</evidence>
<keyword evidence="5 6" id="KW-0472">Membrane</keyword>
<evidence type="ECO:0000256" key="2">
    <source>
        <dbReference type="ARBA" id="ARBA00009694"/>
    </source>
</evidence>
<protein>
    <submittedName>
        <fullName evidence="7">DUF423 domain-containing protein</fullName>
    </submittedName>
</protein>
<reference evidence="7 8" key="1">
    <citation type="submission" date="2019-12" db="EMBL/GenBank/DDBJ databases">
        <authorList>
            <person name="Zhao J."/>
        </authorList>
    </citation>
    <scope>NUCLEOTIDE SEQUENCE [LARGE SCALE GENOMIC DNA]</scope>
    <source>
        <strain evidence="7 8">S-15</strain>
    </source>
</reference>
<feature type="transmembrane region" description="Helical" evidence="6">
    <location>
        <begin position="70"/>
        <end position="89"/>
    </location>
</feature>
<proteinExistence type="inferred from homology"/>
<dbReference type="GO" id="GO:0005886">
    <property type="term" value="C:plasma membrane"/>
    <property type="evidence" value="ECO:0007669"/>
    <property type="project" value="TreeGrafter"/>
</dbReference>
<dbReference type="Proteomes" id="UP000470771">
    <property type="component" value="Unassembled WGS sequence"/>
</dbReference>
<evidence type="ECO:0000256" key="6">
    <source>
        <dbReference type="SAM" id="Phobius"/>
    </source>
</evidence>
<evidence type="ECO:0000256" key="4">
    <source>
        <dbReference type="ARBA" id="ARBA00022989"/>
    </source>
</evidence>
<keyword evidence="3 6" id="KW-0812">Transmembrane</keyword>
<evidence type="ECO:0000256" key="3">
    <source>
        <dbReference type="ARBA" id="ARBA00022692"/>
    </source>
</evidence>
<dbReference type="Pfam" id="PF04241">
    <property type="entry name" value="DUF423"/>
    <property type="match status" value="1"/>
</dbReference>
<feature type="transmembrane region" description="Helical" evidence="6">
    <location>
        <begin position="101"/>
        <end position="125"/>
    </location>
</feature>
<dbReference type="AlphaFoldDB" id="A0A6N9NKS2"/>
<sequence>MKNNATTFGAAFGLLAVILGAMGAHALKSELSIDQLESFQTGVRYQIYHAIMLFIIANRNNANSKLLNTVSTLFIIGIILFSFSIYLLSTRSITGIEGLSILGPITPIGGLFLISGWIMLLFGAIRKKI</sequence>
<keyword evidence="8" id="KW-1185">Reference proteome</keyword>
<evidence type="ECO:0000256" key="1">
    <source>
        <dbReference type="ARBA" id="ARBA00004141"/>
    </source>
</evidence>
<evidence type="ECO:0000256" key="5">
    <source>
        <dbReference type="ARBA" id="ARBA00023136"/>
    </source>
</evidence>
<comment type="caution">
    <text evidence="7">The sequence shown here is derived from an EMBL/GenBank/DDBJ whole genome shotgun (WGS) entry which is preliminary data.</text>
</comment>
<feature type="transmembrane region" description="Helical" evidence="6">
    <location>
        <begin position="42"/>
        <end position="58"/>
    </location>
</feature>
<evidence type="ECO:0000313" key="8">
    <source>
        <dbReference type="Proteomes" id="UP000470771"/>
    </source>
</evidence>
<comment type="similarity">
    <text evidence="2">Belongs to the UPF0382 family.</text>
</comment>
<comment type="subcellular location">
    <subcellularLocation>
        <location evidence="1">Membrane</location>
        <topology evidence="1">Multi-pass membrane protein</topology>
    </subcellularLocation>
</comment>
<dbReference type="InterPro" id="IPR006696">
    <property type="entry name" value="DUF423"/>
</dbReference>
<dbReference type="RefSeq" id="WP_160632761.1">
    <property type="nucleotide sequence ID" value="NZ_WWNE01000006.1"/>
</dbReference>
<accession>A0A6N9NKS2</accession>
<organism evidence="7 8">
    <name type="scientific">Acidiluteibacter ferrifornacis</name>
    <dbReference type="NCBI Taxonomy" id="2692424"/>
    <lineage>
        <taxon>Bacteria</taxon>
        <taxon>Pseudomonadati</taxon>
        <taxon>Bacteroidota</taxon>
        <taxon>Flavobacteriia</taxon>
        <taxon>Flavobacteriales</taxon>
        <taxon>Cryomorphaceae</taxon>
        <taxon>Acidiluteibacter</taxon>
    </lineage>
</organism>